<dbReference type="GO" id="GO:0005829">
    <property type="term" value="C:cytosol"/>
    <property type="evidence" value="ECO:0007669"/>
    <property type="project" value="TreeGrafter"/>
</dbReference>
<sequence>MTQDVICVGTALVDIPLYPVSSETLNKVSFPLNDISMKIGGDAINEAIVLSKLGKKVALISAVGDDGAGNYIRKIAQKNKVNISSVEVNPNLTTSINIGLVKPDGQRTFLTNKNGSLWKMNENDIDFQAITDSKILSMASIFNNPLIDDQVILKIFQKAKKENMTICADIDAPRLGETIDNIKNILPYIDYFFPNDTEAKDLTNQPDLDSQSDLLLKLGVKNVVIKTGANGCFIKNKKMKKYLPSYEVPSNIDIDTTGAGDNFAAGFISKLAEGQSFESCARFGNAVASLSVRKLGAIDGVKNEHQVEQLLKNYQKGDNNEFRR</sequence>
<proteinExistence type="inferred from homology"/>
<keyword evidence="2 4" id="KW-0808">Transferase</keyword>
<dbReference type="Proteomes" id="UP000033531">
    <property type="component" value="Unassembled WGS sequence"/>
</dbReference>
<dbReference type="AlphaFoldDB" id="A0A0F4LAN5"/>
<dbReference type="Pfam" id="PF00294">
    <property type="entry name" value="PfkB"/>
    <property type="match status" value="1"/>
</dbReference>
<evidence type="ECO:0000313" key="6">
    <source>
        <dbReference type="EMBL" id="KJY55665.1"/>
    </source>
</evidence>
<comment type="caution">
    <text evidence="6">The sequence shown here is derived from an EMBL/GenBank/DDBJ whole genome shotgun (WGS) entry which is preliminary data.</text>
</comment>
<dbReference type="OrthoDB" id="9813569at2"/>
<dbReference type="GO" id="GO:0006796">
    <property type="term" value="P:phosphate-containing compound metabolic process"/>
    <property type="evidence" value="ECO:0007669"/>
    <property type="project" value="UniProtKB-ARBA"/>
</dbReference>
<dbReference type="CDD" id="cd01166">
    <property type="entry name" value="KdgK"/>
    <property type="match status" value="1"/>
</dbReference>
<protein>
    <submittedName>
        <fullName evidence="6">Putative kinase</fullName>
    </submittedName>
</protein>
<feature type="domain" description="Carbohydrate kinase PfkB" evidence="5">
    <location>
        <begin position="3"/>
        <end position="300"/>
    </location>
</feature>
<dbReference type="PANTHER" id="PTHR10584">
    <property type="entry name" value="SUGAR KINASE"/>
    <property type="match status" value="1"/>
</dbReference>
<evidence type="ECO:0000256" key="2">
    <source>
        <dbReference type="ARBA" id="ARBA00022679"/>
    </source>
</evidence>
<dbReference type="HOGENOM" id="CLU_027634_6_0_9"/>
<dbReference type="PATRIC" id="fig|1218507.3.peg.1707"/>
<comment type="similarity">
    <text evidence="1 4">Belongs to the carbohydrate kinase PfkB family.</text>
</comment>
<dbReference type="PROSITE" id="PS00584">
    <property type="entry name" value="PFKB_KINASES_2"/>
    <property type="match status" value="1"/>
</dbReference>
<dbReference type="PANTHER" id="PTHR10584:SF166">
    <property type="entry name" value="RIBOKINASE"/>
    <property type="match status" value="1"/>
</dbReference>
<dbReference type="InterPro" id="IPR002139">
    <property type="entry name" value="Ribo/fructo_kinase"/>
</dbReference>
<dbReference type="STRING" id="1218507.JF74_15140"/>
<dbReference type="PROSITE" id="PS00583">
    <property type="entry name" value="PFKB_KINASES_1"/>
    <property type="match status" value="1"/>
</dbReference>
<dbReference type="GO" id="GO:0016301">
    <property type="term" value="F:kinase activity"/>
    <property type="evidence" value="ECO:0007669"/>
    <property type="project" value="UniProtKB-KW"/>
</dbReference>
<dbReference type="EMBL" id="JXLI01000013">
    <property type="protein sequence ID" value="KJY55665.1"/>
    <property type="molecule type" value="Genomic_DNA"/>
</dbReference>
<name>A0A0F4LAN5_9LACO</name>
<dbReference type="Gene3D" id="3.40.1190.20">
    <property type="match status" value="1"/>
</dbReference>
<keyword evidence="3 4" id="KW-0418">Kinase</keyword>
<dbReference type="PRINTS" id="PR00990">
    <property type="entry name" value="RIBOKINASE"/>
</dbReference>
<evidence type="ECO:0000313" key="7">
    <source>
        <dbReference type="Proteomes" id="UP000033531"/>
    </source>
</evidence>
<evidence type="ECO:0000256" key="4">
    <source>
        <dbReference type="RuleBase" id="RU003704"/>
    </source>
</evidence>
<accession>A0A0F4LAN5</accession>
<evidence type="ECO:0000259" key="5">
    <source>
        <dbReference type="Pfam" id="PF00294"/>
    </source>
</evidence>
<reference evidence="6 7" key="1">
    <citation type="submission" date="2015-01" db="EMBL/GenBank/DDBJ databases">
        <title>Comparative genomics of the lactic acid bacteria isolated from the honey bee gut.</title>
        <authorList>
            <person name="Ellegaard K.M."/>
            <person name="Tamarit D."/>
            <person name="Javelind E."/>
            <person name="Olofsson T."/>
            <person name="Andersson S.G."/>
            <person name="Vasquez A."/>
        </authorList>
    </citation>
    <scope>NUCLEOTIDE SEQUENCE [LARGE SCALE GENOMIC DNA]</scope>
    <source>
        <strain evidence="6 7">Hma8</strain>
    </source>
</reference>
<dbReference type="InterPro" id="IPR011611">
    <property type="entry name" value="PfkB_dom"/>
</dbReference>
<dbReference type="InterPro" id="IPR002173">
    <property type="entry name" value="Carboh/pur_kinase_PfkB_CS"/>
</dbReference>
<organism evidence="6 7">
    <name type="scientific">Lactobacillus melliventris</name>
    <dbReference type="NCBI Taxonomy" id="1218507"/>
    <lineage>
        <taxon>Bacteria</taxon>
        <taxon>Bacillati</taxon>
        <taxon>Bacillota</taxon>
        <taxon>Bacilli</taxon>
        <taxon>Lactobacillales</taxon>
        <taxon>Lactobacillaceae</taxon>
        <taxon>Lactobacillus</taxon>
    </lineage>
</organism>
<dbReference type="InterPro" id="IPR029056">
    <property type="entry name" value="Ribokinase-like"/>
</dbReference>
<dbReference type="SUPFAM" id="SSF53613">
    <property type="entry name" value="Ribokinase-like"/>
    <property type="match status" value="1"/>
</dbReference>
<evidence type="ECO:0000256" key="1">
    <source>
        <dbReference type="ARBA" id="ARBA00010688"/>
    </source>
</evidence>
<dbReference type="RefSeq" id="WP_046325448.1">
    <property type="nucleotide sequence ID" value="NZ_JBHTMT010000004.1"/>
</dbReference>
<evidence type="ECO:0000256" key="3">
    <source>
        <dbReference type="ARBA" id="ARBA00022777"/>
    </source>
</evidence>
<gene>
    <name evidence="6" type="ORF">JF74_15140</name>
</gene>